<dbReference type="GO" id="GO:0005886">
    <property type="term" value="C:plasma membrane"/>
    <property type="evidence" value="ECO:0007669"/>
    <property type="project" value="UniProtKB-SubCell"/>
</dbReference>
<dbReference type="SUPFAM" id="SSF52540">
    <property type="entry name" value="P-loop containing nucleoside triphosphate hydrolases"/>
    <property type="match status" value="1"/>
</dbReference>
<reference evidence="12 13" key="1">
    <citation type="submission" date="2018-04" db="EMBL/GenBank/DDBJ databases">
        <title>Genomic Encyclopedia of Type Strains, Phase IV (KMG-IV): sequencing the most valuable type-strain genomes for metagenomic binning, comparative biology and taxonomic classification.</title>
        <authorList>
            <person name="Goeker M."/>
        </authorList>
    </citation>
    <scope>NUCLEOTIDE SEQUENCE [LARGE SCALE GENOMIC DNA]</scope>
    <source>
        <strain evidence="12 13">DSM 20705</strain>
    </source>
</reference>
<proteinExistence type="predicted"/>
<evidence type="ECO:0000313" key="13">
    <source>
        <dbReference type="Proteomes" id="UP000245793"/>
    </source>
</evidence>
<evidence type="ECO:0000256" key="2">
    <source>
        <dbReference type="ARBA" id="ARBA00022448"/>
    </source>
</evidence>
<evidence type="ECO:0000313" key="12">
    <source>
        <dbReference type="EMBL" id="PVY94870.1"/>
    </source>
</evidence>
<dbReference type="InterPro" id="IPR003593">
    <property type="entry name" value="AAA+_ATPase"/>
</dbReference>
<feature type="domain" description="ABC transporter" evidence="10">
    <location>
        <begin position="335"/>
        <end position="569"/>
    </location>
</feature>
<dbReference type="InterPro" id="IPR039421">
    <property type="entry name" value="Type_1_exporter"/>
</dbReference>
<keyword evidence="4 9" id="KW-0812">Transmembrane</keyword>
<keyword evidence="2" id="KW-0813">Transport</keyword>
<keyword evidence="7 9" id="KW-1133">Transmembrane helix</keyword>
<dbReference type="GO" id="GO:0005524">
    <property type="term" value="F:ATP binding"/>
    <property type="evidence" value="ECO:0007669"/>
    <property type="project" value="UniProtKB-KW"/>
</dbReference>
<gene>
    <name evidence="12" type="ORF">C7381_103108</name>
</gene>
<keyword evidence="13" id="KW-1185">Reference proteome</keyword>
<evidence type="ECO:0000256" key="6">
    <source>
        <dbReference type="ARBA" id="ARBA00022840"/>
    </source>
</evidence>
<feature type="transmembrane region" description="Helical" evidence="9">
    <location>
        <begin position="281"/>
        <end position="300"/>
    </location>
</feature>
<dbReference type="PROSITE" id="PS00211">
    <property type="entry name" value="ABC_TRANSPORTER_1"/>
    <property type="match status" value="1"/>
</dbReference>
<feature type="transmembrane region" description="Helical" evidence="9">
    <location>
        <begin position="130"/>
        <end position="150"/>
    </location>
</feature>
<dbReference type="SMART" id="SM00382">
    <property type="entry name" value="AAA"/>
    <property type="match status" value="1"/>
</dbReference>
<evidence type="ECO:0000259" key="11">
    <source>
        <dbReference type="PROSITE" id="PS50929"/>
    </source>
</evidence>
<dbReference type="SUPFAM" id="SSF90123">
    <property type="entry name" value="ABC transporter transmembrane region"/>
    <property type="match status" value="1"/>
</dbReference>
<keyword evidence="3" id="KW-1003">Cell membrane</keyword>
<dbReference type="Pfam" id="PF00664">
    <property type="entry name" value="ABC_membrane"/>
    <property type="match status" value="1"/>
</dbReference>
<dbReference type="Gene3D" id="3.40.50.300">
    <property type="entry name" value="P-loop containing nucleotide triphosphate hydrolases"/>
    <property type="match status" value="1"/>
</dbReference>
<keyword evidence="5" id="KW-0547">Nucleotide-binding</keyword>
<dbReference type="PROSITE" id="PS50929">
    <property type="entry name" value="ABC_TM1F"/>
    <property type="match status" value="1"/>
</dbReference>
<organism evidence="12 13">
    <name type="scientific">Ezakiella coagulans</name>
    <dbReference type="NCBI Taxonomy" id="46507"/>
    <lineage>
        <taxon>Bacteria</taxon>
        <taxon>Bacillati</taxon>
        <taxon>Bacillota</taxon>
        <taxon>Tissierellia</taxon>
        <taxon>Ezakiella</taxon>
    </lineage>
</organism>
<sequence length="575" mass="65019">MKNIKKYYKLIKKYRYALFFALILNILSAYGSIVLPKLIGEMADFVKSGTLTKEILIKDIYILSFMSIFIYISDAIWNYIIFRNYYYVSANLKKMILSKSLLQSPVFFKRNTISEIINKATSDTMRVSDVVGYGFMTIVDGAIMPILIFICMARISTLLALISMVALPVMVFIITKISTRYDPTYEAYQRSLDTLNQKTIEDMSAIKVIKAFVVGKVKKENYLKSVDDNLAKDLRLTKLTALYMPVTEIGIGFFSIIAFIVGASLIKHGSLSYGQLVTFSLYLYFLEWPAYGLSDLIVVLKEGNTSLRRIGEIIDYDDDFKEYKGTEKIKSIDKIEMNNVYFSYPGNDSFELKNINLSFQKGKRYGIVGKTGSGKTSLLRVIINEYPNFSGHVKINGSDIKEISLDDLKKNIGYVPQEHFLYSKTIKENIAFYRNATDTEVENAIKVSDFEKDIGSLPLGVHTLSGEMGVSLSGGQKQRVSLSRAVLKDVDMLVLDDVLSAVDNKTEQNILENLEKLMGDKIVVMSSHKISAIKDCDEIIVLDDGAISEIGTYDELLKNKGWFYEQAMIQEVSHE</sequence>
<keyword evidence="8 9" id="KW-0472">Membrane</keyword>
<dbReference type="RefSeq" id="WP_116479887.1">
    <property type="nucleotide sequence ID" value="NZ_QEKV01000003.1"/>
</dbReference>
<keyword evidence="6 12" id="KW-0067">ATP-binding</keyword>
<dbReference type="Pfam" id="PF00005">
    <property type="entry name" value="ABC_tran"/>
    <property type="match status" value="1"/>
</dbReference>
<evidence type="ECO:0000256" key="3">
    <source>
        <dbReference type="ARBA" id="ARBA00022475"/>
    </source>
</evidence>
<evidence type="ECO:0000256" key="1">
    <source>
        <dbReference type="ARBA" id="ARBA00004651"/>
    </source>
</evidence>
<feature type="transmembrane region" description="Helical" evidence="9">
    <location>
        <begin position="242"/>
        <end position="266"/>
    </location>
</feature>
<feature type="transmembrane region" description="Helical" evidence="9">
    <location>
        <begin position="156"/>
        <end position="175"/>
    </location>
</feature>
<dbReference type="AlphaFoldDB" id="A0A2U1E4J8"/>
<dbReference type="PANTHER" id="PTHR43394:SF1">
    <property type="entry name" value="ATP-BINDING CASSETTE SUB-FAMILY B MEMBER 10, MITOCHONDRIAL"/>
    <property type="match status" value="1"/>
</dbReference>
<name>A0A2U1E4J8_9FIRM</name>
<evidence type="ECO:0000256" key="9">
    <source>
        <dbReference type="SAM" id="Phobius"/>
    </source>
</evidence>
<dbReference type="Proteomes" id="UP000245793">
    <property type="component" value="Unassembled WGS sequence"/>
</dbReference>
<dbReference type="GO" id="GO:0015421">
    <property type="term" value="F:ABC-type oligopeptide transporter activity"/>
    <property type="evidence" value="ECO:0007669"/>
    <property type="project" value="TreeGrafter"/>
</dbReference>
<feature type="transmembrane region" description="Helical" evidence="9">
    <location>
        <begin position="60"/>
        <end position="82"/>
    </location>
</feature>
<dbReference type="InterPro" id="IPR027417">
    <property type="entry name" value="P-loop_NTPase"/>
</dbReference>
<comment type="caution">
    <text evidence="12">The sequence shown here is derived from an EMBL/GenBank/DDBJ whole genome shotgun (WGS) entry which is preliminary data.</text>
</comment>
<evidence type="ECO:0000256" key="4">
    <source>
        <dbReference type="ARBA" id="ARBA00022692"/>
    </source>
</evidence>
<feature type="transmembrane region" description="Helical" evidence="9">
    <location>
        <begin position="16"/>
        <end position="40"/>
    </location>
</feature>
<dbReference type="InterPro" id="IPR036640">
    <property type="entry name" value="ABC1_TM_sf"/>
</dbReference>
<dbReference type="PANTHER" id="PTHR43394">
    <property type="entry name" value="ATP-DEPENDENT PERMEASE MDL1, MITOCHONDRIAL"/>
    <property type="match status" value="1"/>
</dbReference>
<dbReference type="InterPro" id="IPR011527">
    <property type="entry name" value="ABC1_TM_dom"/>
</dbReference>
<evidence type="ECO:0000256" key="8">
    <source>
        <dbReference type="ARBA" id="ARBA00023136"/>
    </source>
</evidence>
<dbReference type="PROSITE" id="PS50893">
    <property type="entry name" value="ABC_TRANSPORTER_2"/>
    <property type="match status" value="1"/>
</dbReference>
<evidence type="ECO:0000259" key="10">
    <source>
        <dbReference type="PROSITE" id="PS50893"/>
    </source>
</evidence>
<dbReference type="InterPro" id="IPR003439">
    <property type="entry name" value="ABC_transporter-like_ATP-bd"/>
</dbReference>
<dbReference type="EMBL" id="QEKV01000003">
    <property type="protein sequence ID" value="PVY94870.1"/>
    <property type="molecule type" value="Genomic_DNA"/>
</dbReference>
<accession>A0A2U1E4J8</accession>
<comment type="subcellular location">
    <subcellularLocation>
        <location evidence="1">Cell membrane</location>
        <topology evidence="1">Multi-pass membrane protein</topology>
    </subcellularLocation>
</comment>
<dbReference type="FunFam" id="3.40.50.300:FF:000221">
    <property type="entry name" value="Multidrug ABC transporter ATP-binding protein"/>
    <property type="match status" value="1"/>
</dbReference>
<dbReference type="Gene3D" id="1.20.1560.10">
    <property type="entry name" value="ABC transporter type 1, transmembrane domain"/>
    <property type="match status" value="1"/>
</dbReference>
<feature type="domain" description="ABC transmembrane type-1" evidence="11">
    <location>
        <begin position="19"/>
        <end position="302"/>
    </location>
</feature>
<protein>
    <submittedName>
        <fullName evidence="12">ATP-binding cassette subfamily B protein</fullName>
    </submittedName>
</protein>
<dbReference type="GO" id="GO:0016887">
    <property type="term" value="F:ATP hydrolysis activity"/>
    <property type="evidence" value="ECO:0007669"/>
    <property type="project" value="InterPro"/>
</dbReference>
<evidence type="ECO:0000256" key="7">
    <source>
        <dbReference type="ARBA" id="ARBA00022989"/>
    </source>
</evidence>
<dbReference type="InterPro" id="IPR017871">
    <property type="entry name" value="ABC_transporter-like_CS"/>
</dbReference>
<evidence type="ECO:0000256" key="5">
    <source>
        <dbReference type="ARBA" id="ARBA00022741"/>
    </source>
</evidence>